<dbReference type="Pfam" id="PF25183">
    <property type="entry name" value="OMP_b-brl_4"/>
    <property type="match status" value="2"/>
</dbReference>
<keyword evidence="3 7" id="KW-1134">Transmembrane beta strand</keyword>
<keyword evidence="6 7" id="KW-0998">Cell outer membrane</keyword>
<keyword evidence="5 7" id="KW-0472">Membrane</keyword>
<evidence type="ECO:0000256" key="3">
    <source>
        <dbReference type="ARBA" id="ARBA00022452"/>
    </source>
</evidence>
<dbReference type="SUPFAM" id="SSF56935">
    <property type="entry name" value="Porins"/>
    <property type="match status" value="1"/>
</dbReference>
<dbReference type="Proteomes" id="UP001594351">
    <property type="component" value="Unassembled WGS sequence"/>
</dbReference>
<keyword evidence="11" id="KW-1185">Reference proteome</keyword>
<dbReference type="InterPro" id="IPR036942">
    <property type="entry name" value="Beta-barrel_TonB_sf"/>
</dbReference>
<dbReference type="Gene3D" id="2.60.40.1120">
    <property type="entry name" value="Carboxypeptidase-like, regulatory domain"/>
    <property type="match status" value="1"/>
</dbReference>
<dbReference type="SUPFAM" id="SSF49464">
    <property type="entry name" value="Carboxypeptidase regulatory domain-like"/>
    <property type="match status" value="1"/>
</dbReference>
<dbReference type="InterPro" id="IPR008969">
    <property type="entry name" value="CarboxyPept-like_regulatory"/>
</dbReference>
<keyword evidence="4 7" id="KW-0812">Transmembrane</keyword>
<accession>A0ABV6Z3P3</accession>
<evidence type="ECO:0000313" key="11">
    <source>
        <dbReference type="Proteomes" id="UP001594351"/>
    </source>
</evidence>
<keyword evidence="10" id="KW-0675">Receptor</keyword>
<comment type="caution">
    <text evidence="10">The sequence shown here is derived from an EMBL/GenBank/DDBJ whole genome shotgun (WGS) entry which is preliminary data.</text>
</comment>
<evidence type="ECO:0000256" key="1">
    <source>
        <dbReference type="ARBA" id="ARBA00004571"/>
    </source>
</evidence>
<dbReference type="PROSITE" id="PS52016">
    <property type="entry name" value="TONB_DEPENDENT_REC_3"/>
    <property type="match status" value="1"/>
</dbReference>
<dbReference type="Pfam" id="PF13620">
    <property type="entry name" value="CarboxypepD_reg"/>
    <property type="match status" value="1"/>
</dbReference>
<reference evidence="10 11" key="1">
    <citation type="submission" date="2024-09" db="EMBL/GenBank/DDBJ databases">
        <title>Laminarin stimulates single cell rates of sulfate reduction while oxygen inhibits transcriptomic activity in coastal marine sediment.</title>
        <authorList>
            <person name="Lindsay M."/>
            <person name="Orcutt B."/>
            <person name="Emerson D."/>
            <person name="Stepanauskas R."/>
            <person name="D'Angelo T."/>
        </authorList>
    </citation>
    <scope>NUCLEOTIDE SEQUENCE [LARGE SCALE GENOMIC DNA]</scope>
    <source>
        <strain evidence="10">SAG AM-311-K15</strain>
    </source>
</reference>
<keyword evidence="2 7" id="KW-0813">Transport</keyword>
<evidence type="ECO:0000256" key="2">
    <source>
        <dbReference type="ARBA" id="ARBA00022448"/>
    </source>
</evidence>
<evidence type="ECO:0000313" key="10">
    <source>
        <dbReference type="EMBL" id="MFC1853074.1"/>
    </source>
</evidence>
<evidence type="ECO:0000256" key="5">
    <source>
        <dbReference type="ARBA" id="ARBA00023136"/>
    </source>
</evidence>
<evidence type="ECO:0000256" key="6">
    <source>
        <dbReference type="ARBA" id="ARBA00023237"/>
    </source>
</evidence>
<protein>
    <submittedName>
        <fullName evidence="10">TonB-dependent receptor domain-containing protein</fullName>
    </submittedName>
</protein>
<evidence type="ECO:0000259" key="8">
    <source>
        <dbReference type="Pfam" id="PF07715"/>
    </source>
</evidence>
<feature type="domain" description="TonB-dependent transporter Oar-like beta-barrel" evidence="9">
    <location>
        <begin position="610"/>
        <end position="853"/>
    </location>
</feature>
<dbReference type="InterPro" id="IPR037066">
    <property type="entry name" value="Plug_dom_sf"/>
</dbReference>
<dbReference type="InterPro" id="IPR012910">
    <property type="entry name" value="Plug_dom"/>
</dbReference>
<evidence type="ECO:0000259" key="9">
    <source>
        <dbReference type="Pfam" id="PF25183"/>
    </source>
</evidence>
<name>A0ABV6Z3P3_UNCC1</name>
<evidence type="ECO:0000256" key="7">
    <source>
        <dbReference type="PROSITE-ProRule" id="PRU01360"/>
    </source>
</evidence>
<dbReference type="InterPro" id="IPR057601">
    <property type="entry name" value="Oar-like_b-barrel"/>
</dbReference>
<comment type="subcellular location">
    <subcellularLocation>
        <location evidence="1 7">Cell outer membrane</location>
        <topology evidence="1 7">Multi-pass membrane protein</topology>
    </subcellularLocation>
</comment>
<gene>
    <name evidence="10" type="ORF">ACFL27_22990</name>
</gene>
<feature type="domain" description="TonB-dependent receptor plug" evidence="8">
    <location>
        <begin position="175"/>
        <end position="272"/>
    </location>
</feature>
<dbReference type="InterPro" id="IPR039426">
    <property type="entry name" value="TonB-dep_rcpt-like"/>
</dbReference>
<dbReference type="EMBL" id="JBHPBY010000416">
    <property type="protein sequence ID" value="MFC1853074.1"/>
    <property type="molecule type" value="Genomic_DNA"/>
</dbReference>
<comment type="similarity">
    <text evidence="7">Belongs to the TonB-dependent receptor family.</text>
</comment>
<dbReference type="Gene3D" id="2.170.130.10">
    <property type="entry name" value="TonB-dependent receptor, plug domain"/>
    <property type="match status" value="1"/>
</dbReference>
<organism evidence="10 11">
    <name type="scientific">candidate division CSSED10-310 bacterium</name>
    <dbReference type="NCBI Taxonomy" id="2855610"/>
    <lineage>
        <taxon>Bacteria</taxon>
        <taxon>Bacteria division CSSED10-310</taxon>
    </lineage>
</organism>
<proteinExistence type="inferred from homology"/>
<feature type="domain" description="TonB-dependent transporter Oar-like beta-barrel" evidence="9">
    <location>
        <begin position="410"/>
        <end position="596"/>
    </location>
</feature>
<evidence type="ECO:0000256" key="4">
    <source>
        <dbReference type="ARBA" id="ARBA00022692"/>
    </source>
</evidence>
<dbReference type="Pfam" id="PF07715">
    <property type="entry name" value="Plug"/>
    <property type="match status" value="1"/>
</dbReference>
<sequence length="970" mass="109565">MIIMTLKKSRRQIHAQTKHSVIIILLSCFFLLPRAWAAETTGTLAGIVHTSSEKELGPFIKNPLLQSTYLSIIAGENTQPLTGATIVVESPSLMGKRGSITDERGYFRLVFLPPGHYTVTVQLAGFATVNRSDVTVSLGRTTSLHFTLKPCPVSESIEVTAASPLIDMKTATTGGTITQRDFSRLPIKRTYQDIAALFAGVDNSLGDFDLTMSGSPSMLDSSGAENNYIIDGFTTTDPYNGTSGTDLTFNFIEDVEIKTGGYEAEYGRATGGIINVITRSGGNVYSGNLITYFNTYDMIGSGKYGTYRGKTSDRVLNQHYDIGVDLGGYLVKDKLWFFLAYNPSFDENKWHFNQGETRRGELITNHFAAKLTWSIGPRYRLVFSAFGDPSRYEGCDLSNPVPNRWFIGADPKFVAGADESAYQKIIQRGSQNYILNYTGIVTDSLVVEVSLGYRNQRDSSEPALDEGNDIQRNFRWDDPTDYGFADHLEYTNGYVAGGVGIIHDLTSIRKMFDVRSTWYRTGHTLKAGLNYEQNGMDFNLEFSGGKLFSYAPEHYELQTMSVRETTETINTALFVQDNWQVNDYLIIDLGLRYEIQELKACDGSTAFTISDNIAPRIGLSWDVMNNNKSKVFASYGRFYEAIPLQMNLFMFSNSYWDAEVIWYGPDGLPETSDDYLGYSLNIMPEAQVDPDLKGQCLDEYLLGSEYEVAPYLALGIVFRYRNIIRIIEDGLWELNPNNGSSLTYEVMICNPGEGQASELDKPKREYTAVELTADKRFSNRYQFNLSYVWSRLWGNYEGLYDPYFTDVYCHFSPLGNIGSDDSEDIKKNIPEGYLYQDIRHRFKLHGAYAMDSGLTIGSLLTVQSGRPISALLQENYVYGYSFEGARGSEGRTPWLWQWDLHAEYSPRLWHKVDTTVILDVFNVTNNNEIKTVQNFKSTFAGYSEYPSPYWKEPLTYQLPRRISLGFRFRF</sequence>
<dbReference type="Gene3D" id="2.40.170.20">
    <property type="entry name" value="TonB-dependent receptor, beta-barrel domain"/>
    <property type="match status" value="1"/>
</dbReference>
<dbReference type="PANTHER" id="PTHR30069">
    <property type="entry name" value="TONB-DEPENDENT OUTER MEMBRANE RECEPTOR"/>
    <property type="match status" value="1"/>
</dbReference>
<dbReference type="PANTHER" id="PTHR30069:SF46">
    <property type="entry name" value="OAR PROTEIN"/>
    <property type="match status" value="1"/>
</dbReference>